<evidence type="ECO:0000313" key="2">
    <source>
        <dbReference type="Proteomes" id="UP001497623"/>
    </source>
</evidence>
<name>A0AAV2SQG5_MEGNR</name>
<dbReference type="EMBL" id="CAXKWB010096586">
    <property type="protein sequence ID" value="CAL4221015.1"/>
    <property type="molecule type" value="Genomic_DNA"/>
</dbReference>
<evidence type="ECO:0000313" key="1">
    <source>
        <dbReference type="EMBL" id="CAL4221015.1"/>
    </source>
</evidence>
<proteinExistence type="predicted"/>
<dbReference type="PANTHER" id="PTHR14939:SF5">
    <property type="entry name" value="F-BOX ONLY PROTEIN 22"/>
    <property type="match status" value="1"/>
</dbReference>
<organism evidence="1 2">
    <name type="scientific">Meganyctiphanes norvegica</name>
    <name type="common">Northern krill</name>
    <name type="synonym">Thysanopoda norvegica</name>
    <dbReference type="NCBI Taxonomy" id="48144"/>
    <lineage>
        <taxon>Eukaryota</taxon>
        <taxon>Metazoa</taxon>
        <taxon>Ecdysozoa</taxon>
        <taxon>Arthropoda</taxon>
        <taxon>Crustacea</taxon>
        <taxon>Multicrustacea</taxon>
        <taxon>Malacostraca</taxon>
        <taxon>Eumalacostraca</taxon>
        <taxon>Eucarida</taxon>
        <taxon>Euphausiacea</taxon>
        <taxon>Euphausiidae</taxon>
        <taxon>Meganyctiphanes</taxon>
    </lineage>
</organism>
<comment type="caution">
    <text evidence="1">The sequence shown here is derived from an EMBL/GenBank/DDBJ whole genome shotgun (WGS) entry which is preliminary data.</text>
</comment>
<dbReference type="GO" id="GO:0000209">
    <property type="term" value="P:protein polyubiquitination"/>
    <property type="evidence" value="ECO:0007669"/>
    <property type="project" value="TreeGrafter"/>
</dbReference>
<dbReference type="GO" id="GO:0032436">
    <property type="term" value="P:positive regulation of proteasomal ubiquitin-dependent protein catabolic process"/>
    <property type="evidence" value="ECO:0007669"/>
    <property type="project" value="TreeGrafter"/>
</dbReference>
<reference evidence="1 2" key="1">
    <citation type="submission" date="2024-05" db="EMBL/GenBank/DDBJ databases">
        <authorList>
            <person name="Wallberg A."/>
        </authorList>
    </citation>
    <scope>NUCLEOTIDE SEQUENCE [LARGE SCALE GENOMIC DNA]</scope>
</reference>
<protein>
    <recommendedName>
        <fullName evidence="3">FIST C-domain domain-containing protein</fullName>
    </recommendedName>
</protein>
<sequence length="103" mass="11770">LKSCGLPEKQSMAFFFSCCGRGKLWYQQRGDNANDYTNVETKAFKKVFPNTPIFGFFGTGEIGITFLPKFGNEEDPTEGSQQKKRRKKVFHQFTTVIVLLSFL</sequence>
<evidence type="ECO:0008006" key="3">
    <source>
        <dbReference type="Google" id="ProtNLM"/>
    </source>
</evidence>
<keyword evidence="2" id="KW-1185">Reference proteome</keyword>
<dbReference type="AlphaFoldDB" id="A0AAV2SQG5"/>
<gene>
    <name evidence="1" type="ORF">MNOR_LOCUS39074</name>
</gene>
<dbReference type="PANTHER" id="PTHR14939">
    <property type="entry name" value="F-BOX ONLY PROTEIN 22"/>
    <property type="match status" value="1"/>
</dbReference>
<dbReference type="Proteomes" id="UP001497623">
    <property type="component" value="Unassembled WGS sequence"/>
</dbReference>
<feature type="non-terminal residue" evidence="1">
    <location>
        <position position="1"/>
    </location>
</feature>
<accession>A0AAV2SQG5</accession>